<dbReference type="PANTHER" id="PTHR36965">
    <property type="entry name" value="FE(2+)-TRAFFICKING PROTEIN-RELATED"/>
    <property type="match status" value="1"/>
</dbReference>
<dbReference type="Pfam" id="PF04362">
    <property type="entry name" value="Iron_traffic"/>
    <property type="match status" value="1"/>
</dbReference>
<dbReference type="HAMAP" id="MF_00686">
    <property type="entry name" value="Fe_traffic_YggX"/>
    <property type="match status" value="1"/>
</dbReference>
<evidence type="ECO:0000256" key="1">
    <source>
        <dbReference type="ARBA" id="ARBA00023004"/>
    </source>
</evidence>
<dbReference type="InterPro" id="IPR036766">
    <property type="entry name" value="Fe_traffick_prot_YggX_sf"/>
</dbReference>
<accession>A0ABX5R864</accession>
<evidence type="ECO:0000313" key="3">
    <source>
        <dbReference type="EMBL" id="QAX81523.1"/>
    </source>
</evidence>
<dbReference type="InterPro" id="IPR007457">
    <property type="entry name" value="Fe_traffick_prot_YggX"/>
</dbReference>
<evidence type="ECO:0000256" key="2">
    <source>
        <dbReference type="HAMAP-Rule" id="MF_00686"/>
    </source>
</evidence>
<gene>
    <name evidence="3" type="ORF">C3B55_00157</name>
</gene>
<dbReference type="Gene3D" id="1.10.3880.10">
    <property type="entry name" value="Fe(II) trafficking protein YggX"/>
    <property type="match status" value="1"/>
</dbReference>
<dbReference type="RefSeq" id="WP_129210576.1">
    <property type="nucleotide sequence ID" value="NZ_CP026512.1"/>
</dbReference>
<organism evidence="3 4">
    <name type="scientific">Candidatus Pseudomonas adelgestsugas</name>
    <dbReference type="NCBI Taxonomy" id="1302376"/>
    <lineage>
        <taxon>Bacteria</taxon>
        <taxon>Pseudomonadati</taxon>
        <taxon>Pseudomonadota</taxon>
        <taxon>Gammaproteobacteria</taxon>
        <taxon>Pseudomonadales</taxon>
        <taxon>Pseudomonadaceae</taxon>
        <taxon>Pseudomonas</taxon>
    </lineage>
</organism>
<dbReference type="PIRSF" id="PIRSF029827">
    <property type="entry name" value="Fe_traffic_YggX"/>
    <property type="match status" value="1"/>
</dbReference>
<comment type="similarity">
    <text evidence="2">Belongs to the Fe(2+)-trafficking protein family.</text>
</comment>
<dbReference type="PANTHER" id="PTHR36965:SF1">
    <property type="entry name" value="FE(2+)-TRAFFICKING PROTEIN-RELATED"/>
    <property type="match status" value="1"/>
</dbReference>
<comment type="function">
    <text evidence="2">Could be a mediator in iron transactions between iron acquisition and iron-requiring processes, such as synthesis and/or repair of Fe-S clusters in biosynthetic enzymes.</text>
</comment>
<keyword evidence="1 2" id="KW-0408">Iron</keyword>
<evidence type="ECO:0000313" key="4">
    <source>
        <dbReference type="Proteomes" id="UP000288953"/>
    </source>
</evidence>
<proteinExistence type="inferred from homology"/>
<keyword evidence="4" id="KW-1185">Reference proteome</keyword>
<dbReference type="SUPFAM" id="SSF111148">
    <property type="entry name" value="YggX-like"/>
    <property type="match status" value="1"/>
</dbReference>
<dbReference type="Proteomes" id="UP000288953">
    <property type="component" value="Chromosome"/>
</dbReference>
<reference evidence="3 4" key="1">
    <citation type="journal article" date="2018" name="Genome Biol. Evol.">
        <title>Partnering With a Pest: Genomes of Hemlock Woolly Adelgid Symbionts Reveal Atypical Nutritional Provisioning Patterns in Dual-Obligate Bacteria.</title>
        <authorList>
            <person name="Weglarz K.M."/>
            <person name="Havill N.P."/>
            <person name="Burke G.R."/>
            <person name="von Dohlen C.D."/>
        </authorList>
    </citation>
    <scope>NUCLEOTIDE SEQUENCE [LARGE SCALE GENOMIC DNA]</scope>
    <source>
        <strain evidence="3 4">HWA_ENA</strain>
    </source>
</reference>
<protein>
    <recommendedName>
        <fullName evidence="2">Probable Fe(2+)-trafficking protein</fullName>
    </recommendedName>
</protein>
<name>A0ABX5R864_9PSED</name>
<dbReference type="NCBIfam" id="NF003817">
    <property type="entry name" value="PRK05408.1"/>
    <property type="match status" value="1"/>
</dbReference>
<sequence>MTRTIMCRKYKEKLPGLDYPPYPGASGYDIYNHVSAKAWSDWLKHQTLIINAKRLNMTNAEDRKYLTREMDKFLCSTDLCQGQSFISHLINN</sequence>
<dbReference type="EMBL" id="CP026512">
    <property type="protein sequence ID" value="QAX81523.1"/>
    <property type="molecule type" value="Genomic_DNA"/>
</dbReference>